<comment type="similarity">
    <text evidence="2">Belongs to the INP2 family.</text>
</comment>
<dbReference type="Proteomes" id="UP000094112">
    <property type="component" value="Unassembled WGS sequence"/>
</dbReference>
<dbReference type="EMBL" id="KV454210">
    <property type="protein sequence ID" value="ODQ59558.1"/>
    <property type="molecule type" value="Genomic_DNA"/>
</dbReference>
<dbReference type="GO" id="GO:0005778">
    <property type="term" value="C:peroxisomal membrane"/>
    <property type="evidence" value="ECO:0007669"/>
    <property type="project" value="UniProtKB-SubCell"/>
</dbReference>
<feature type="domain" description="Myosin-binding" evidence="10">
    <location>
        <begin position="206"/>
        <end position="488"/>
    </location>
</feature>
<dbReference type="InterPro" id="IPR026235">
    <property type="entry name" value="INP2"/>
</dbReference>
<dbReference type="PRINTS" id="PR02104">
    <property type="entry name" value="INPROXISOME2"/>
</dbReference>
<evidence type="ECO:0000256" key="5">
    <source>
        <dbReference type="ARBA" id="ARBA00022989"/>
    </source>
</evidence>
<keyword evidence="7" id="KW-0675">Receptor</keyword>
<reference evidence="11 12" key="1">
    <citation type="journal article" date="2016" name="Proc. Natl. Acad. Sci. U.S.A.">
        <title>Comparative genomics of biotechnologically important yeasts.</title>
        <authorList>
            <person name="Riley R."/>
            <person name="Haridas S."/>
            <person name="Wolfe K.H."/>
            <person name="Lopes M.R."/>
            <person name="Hittinger C.T."/>
            <person name="Goeker M."/>
            <person name="Salamov A.A."/>
            <person name="Wisecaver J.H."/>
            <person name="Long T.M."/>
            <person name="Calvey C.H."/>
            <person name="Aerts A.L."/>
            <person name="Barry K.W."/>
            <person name="Choi C."/>
            <person name="Clum A."/>
            <person name="Coughlan A.Y."/>
            <person name="Deshpande S."/>
            <person name="Douglass A.P."/>
            <person name="Hanson S.J."/>
            <person name="Klenk H.-P."/>
            <person name="LaButti K.M."/>
            <person name="Lapidus A."/>
            <person name="Lindquist E.A."/>
            <person name="Lipzen A.M."/>
            <person name="Meier-Kolthoff J.P."/>
            <person name="Ohm R.A."/>
            <person name="Otillar R.P."/>
            <person name="Pangilinan J.L."/>
            <person name="Peng Y."/>
            <person name="Rokas A."/>
            <person name="Rosa C.A."/>
            <person name="Scheuner C."/>
            <person name="Sibirny A.A."/>
            <person name="Slot J.C."/>
            <person name="Stielow J.B."/>
            <person name="Sun H."/>
            <person name="Kurtzman C.P."/>
            <person name="Blackwell M."/>
            <person name="Grigoriev I.V."/>
            <person name="Jeffries T.W."/>
        </authorList>
    </citation>
    <scope>NUCLEOTIDE SEQUENCE [LARGE SCALE GENOMIC DNA]</scope>
    <source>
        <strain evidence="12">ATCC 58044 / CBS 1984 / NCYC 433 / NRRL Y-366-8</strain>
    </source>
</reference>
<protein>
    <recommendedName>
        <fullName evidence="3">Inheritance of peroxisomes protein 2</fullName>
    </recommendedName>
</protein>
<evidence type="ECO:0000256" key="2">
    <source>
        <dbReference type="ARBA" id="ARBA00007231"/>
    </source>
</evidence>
<dbReference type="GO" id="GO:0045033">
    <property type="term" value="P:peroxisome inheritance"/>
    <property type="evidence" value="ECO:0007669"/>
    <property type="project" value="InterPro"/>
</dbReference>
<evidence type="ECO:0000259" key="10">
    <source>
        <dbReference type="Pfam" id="PF12632"/>
    </source>
</evidence>
<feature type="region of interest" description="Disordered" evidence="9">
    <location>
        <begin position="18"/>
        <end position="48"/>
    </location>
</feature>
<keyword evidence="5" id="KW-1133">Transmembrane helix</keyword>
<keyword evidence="12" id="KW-1185">Reference proteome</keyword>
<dbReference type="STRING" id="683960.A0A1E3P2L0"/>
<dbReference type="AlphaFoldDB" id="A0A1E3P2L0"/>
<feature type="compositionally biased region" description="Low complexity" evidence="9">
    <location>
        <begin position="547"/>
        <end position="560"/>
    </location>
</feature>
<evidence type="ECO:0000256" key="1">
    <source>
        <dbReference type="ARBA" id="ARBA00004549"/>
    </source>
</evidence>
<keyword evidence="6" id="KW-0472">Membrane</keyword>
<feature type="region of interest" description="Disordered" evidence="9">
    <location>
        <begin position="540"/>
        <end position="563"/>
    </location>
</feature>
<sequence>MENYIREGLAPLKRYLSISQQQQQQDQDDIDQNSPTRRRTSKGNGKMMDWGIDLEDMDNINDISSPTLINDFTINTSSTTNATSDNGEDIMDGLTPFVEDKFHDWGISPKKNHHDNHHRFTLREFVMDLFDRLNDQNYQNMKFLDEFRYILVSSQLLDETILISKFKKKSLMELNQKGFQKFGHLIKINSHFQINSIISTINILKIINVLSYLQKNQYKYSLQQIRLVLMISTIHLSFIINSKLLKLKIIQNKILNQLKKFIKNFQKFDTLIQKLITKFKELKIYNNIPSLKSQTTSNNENPDSIYDLSSSSLILSINAITNLFKSLLSLTNGIELENYCGIYNIELTRLGFQIDELKSLKLIDDNQDDVDLIVSKFKKLQFLRRFLIVVLLTINQFNNHSPFSNKVFEIFKIKQNGGECKVSFLSKLIMVSNNLNDISQFCETLNQSIRQSIDVSNTIINHSEFQQNDSSSSIDLLLNKIKEFELQLMIARNSKNPSHLKELGSILENLSNLYKKECSTSQTNSNLLKIAKQRKRFSLPSTALPIQQQQQRSKSTSSRRNSYKRLSTGFTLPLLTVTENEEEEEEIKTKRAVSYDDNYLNIMPSHETFTNDDYINDRNLLSNDDSVVITYNDGGDKDEDEGEETFDNEEFKKKLELNFTRMIQGDSKLKYENNEEVNDEVNFNDQQIDKEESAPLMNELRNVLNR</sequence>
<organism evidence="11 12">
    <name type="scientific">Wickerhamomyces anomalus (strain ATCC 58044 / CBS 1984 / NCYC 433 / NRRL Y-366-8)</name>
    <name type="common">Yeast</name>
    <name type="synonym">Hansenula anomala</name>
    <dbReference type="NCBI Taxonomy" id="683960"/>
    <lineage>
        <taxon>Eukaryota</taxon>
        <taxon>Fungi</taxon>
        <taxon>Dikarya</taxon>
        <taxon>Ascomycota</taxon>
        <taxon>Saccharomycotina</taxon>
        <taxon>Saccharomycetes</taxon>
        <taxon>Phaffomycetales</taxon>
        <taxon>Wickerhamomycetaceae</taxon>
        <taxon>Wickerhamomyces</taxon>
    </lineage>
</organism>
<name>A0A1E3P2L0_WICAA</name>
<evidence type="ECO:0000256" key="8">
    <source>
        <dbReference type="ARBA" id="ARBA00023180"/>
    </source>
</evidence>
<dbReference type="Pfam" id="PF12632">
    <property type="entry name" value="Vezatin"/>
    <property type="match status" value="1"/>
</dbReference>
<evidence type="ECO:0000313" key="12">
    <source>
        <dbReference type="Proteomes" id="UP000094112"/>
    </source>
</evidence>
<evidence type="ECO:0000256" key="7">
    <source>
        <dbReference type="ARBA" id="ARBA00023170"/>
    </source>
</evidence>
<gene>
    <name evidence="11" type="ORF">WICANDRAFT_78206</name>
</gene>
<dbReference type="OrthoDB" id="4089780at2759"/>
<keyword evidence="4" id="KW-0812">Transmembrane</keyword>
<evidence type="ECO:0000256" key="4">
    <source>
        <dbReference type="ARBA" id="ARBA00022692"/>
    </source>
</evidence>
<dbReference type="InterPro" id="IPR026859">
    <property type="entry name" value="Myosin-bd"/>
</dbReference>
<dbReference type="GeneID" id="30201928"/>
<evidence type="ECO:0000256" key="3">
    <source>
        <dbReference type="ARBA" id="ARBA00021399"/>
    </source>
</evidence>
<dbReference type="GO" id="GO:0017022">
    <property type="term" value="F:myosin binding"/>
    <property type="evidence" value="ECO:0007669"/>
    <property type="project" value="InterPro"/>
</dbReference>
<keyword evidence="8" id="KW-0325">Glycoprotein</keyword>
<proteinExistence type="inferred from homology"/>
<dbReference type="RefSeq" id="XP_019038765.1">
    <property type="nucleotide sequence ID" value="XM_019184682.1"/>
</dbReference>
<evidence type="ECO:0000256" key="6">
    <source>
        <dbReference type="ARBA" id="ARBA00023136"/>
    </source>
</evidence>
<accession>A0A1E3P2L0</accession>
<comment type="subcellular location">
    <subcellularLocation>
        <location evidence="1">Peroxisome membrane</location>
        <topology evidence="1">Single-pass membrane protein</topology>
    </subcellularLocation>
</comment>
<evidence type="ECO:0000256" key="9">
    <source>
        <dbReference type="SAM" id="MobiDB-lite"/>
    </source>
</evidence>
<evidence type="ECO:0000313" key="11">
    <source>
        <dbReference type="EMBL" id="ODQ59558.1"/>
    </source>
</evidence>